<evidence type="ECO:0000259" key="1">
    <source>
        <dbReference type="PROSITE" id="PS51704"/>
    </source>
</evidence>
<dbReference type="InterPro" id="IPR030395">
    <property type="entry name" value="GP_PDE_dom"/>
</dbReference>
<dbReference type="Gene3D" id="3.20.20.190">
    <property type="entry name" value="Phosphatidylinositol (PI) phosphodiesterase"/>
    <property type="match status" value="1"/>
</dbReference>
<dbReference type="EMBL" id="CP000472">
    <property type="protein sequence ID" value="ACJ27588.1"/>
    <property type="molecule type" value="Genomic_DNA"/>
</dbReference>
<dbReference type="eggNOG" id="COG0584">
    <property type="taxonomic scope" value="Bacteria"/>
</dbReference>
<dbReference type="Proteomes" id="UP000000753">
    <property type="component" value="Chromosome"/>
</dbReference>
<dbReference type="HOGENOM" id="CLU_030006_3_2_6"/>
<evidence type="ECO:0000313" key="3">
    <source>
        <dbReference type="Proteomes" id="UP000000753"/>
    </source>
</evidence>
<dbReference type="GO" id="GO:0006629">
    <property type="term" value="P:lipid metabolic process"/>
    <property type="evidence" value="ECO:0007669"/>
    <property type="project" value="InterPro"/>
</dbReference>
<accession>B8CIW2</accession>
<sequence>MKVFAHRGASGSAPENTLKAFEKAIKLGATAVELDIHLVEEELYVFHDRRLEATSSGRGLIDVVSAEYLRSITVSGEVIPRLIDVLALLKPHNIEVNIELKGLSVLPAFIALYAKFVEQQIYDPNLLLISSFNHRQLYDFKQHYPQAKVAPLIEGIPFDLAKVVTDLDAYSIHLGLSFITQEMIEDAHRRGAKVYVYTVDFIDDIEMLAKRGVDGIFSNFPDEALATITQISAARD</sequence>
<reference evidence="2 3" key="1">
    <citation type="journal article" date="2008" name="PLoS ONE">
        <title>Environmental adaptation: genomic analysis of the piezotolerant and psychrotolerant deep-sea iron reducing bacterium Shewanella piezotolerans WP3.</title>
        <authorList>
            <person name="Wang F."/>
            <person name="Wang J."/>
            <person name="Jian H."/>
            <person name="Zhang B."/>
            <person name="Li S."/>
            <person name="Wang F."/>
            <person name="Zeng X."/>
            <person name="Gao L."/>
            <person name="Bartlett D.H."/>
            <person name="Yu J."/>
            <person name="Hu S."/>
            <person name="Xiao X."/>
        </authorList>
    </citation>
    <scope>NUCLEOTIDE SEQUENCE [LARGE SCALE GENOMIC DNA]</scope>
    <source>
        <strain evidence="3">WP3 / JCM 13877</strain>
    </source>
</reference>
<dbReference type="OrthoDB" id="9795622at2"/>
<organism evidence="2 3">
    <name type="scientific">Shewanella piezotolerans (strain WP3 / JCM 13877)</name>
    <dbReference type="NCBI Taxonomy" id="225849"/>
    <lineage>
        <taxon>Bacteria</taxon>
        <taxon>Pseudomonadati</taxon>
        <taxon>Pseudomonadota</taxon>
        <taxon>Gammaproteobacteria</taxon>
        <taxon>Alteromonadales</taxon>
        <taxon>Shewanellaceae</taxon>
        <taxon>Shewanella</taxon>
    </lineage>
</organism>
<keyword evidence="3" id="KW-1185">Reference proteome</keyword>
<dbReference type="KEGG" id="swp:swp_0775"/>
<gene>
    <name evidence="2" type="ordered locus">swp_0775</name>
</gene>
<dbReference type="AlphaFoldDB" id="B8CIW2"/>
<dbReference type="SUPFAM" id="SSF51695">
    <property type="entry name" value="PLC-like phosphodiesterases"/>
    <property type="match status" value="1"/>
</dbReference>
<dbReference type="PANTHER" id="PTHR46211:SF1">
    <property type="entry name" value="GLYCEROPHOSPHODIESTER PHOSPHODIESTERASE, CYTOPLASMIC"/>
    <property type="match status" value="1"/>
</dbReference>
<name>B8CIW2_SHEPW</name>
<dbReference type="RefSeq" id="WP_020910967.1">
    <property type="nucleotide sequence ID" value="NC_011566.1"/>
</dbReference>
<dbReference type="InterPro" id="IPR017946">
    <property type="entry name" value="PLC-like_Pdiesterase_TIM-brl"/>
</dbReference>
<dbReference type="Pfam" id="PF03009">
    <property type="entry name" value="GDPD"/>
    <property type="match status" value="1"/>
</dbReference>
<dbReference type="STRING" id="225849.swp_0775"/>
<dbReference type="GO" id="GO:0008081">
    <property type="term" value="F:phosphoric diester hydrolase activity"/>
    <property type="evidence" value="ECO:0007669"/>
    <property type="project" value="InterPro"/>
</dbReference>
<feature type="domain" description="GP-PDE" evidence="1">
    <location>
        <begin position="1"/>
        <end position="228"/>
    </location>
</feature>
<dbReference type="PANTHER" id="PTHR46211">
    <property type="entry name" value="GLYCEROPHOSPHORYL DIESTER PHOSPHODIESTERASE"/>
    <property type="match status" value="1"/>
</dbReference>
<proteinExistence type="predicted"/>
<evidence type="ECO:0000313" key="2">
    <source>
        <dbReference type="EMBL" id="ACJ27588.1"/>
    </source>
</evidence>
<protein>
    <submittedName>
        <fullName evidence="2">Glycerophosphoryl diester phosphodiesterase</fullName>
    </submittedName>
</protein>
<dbReference type="PROSITE" id="PS51704">
    <property type="entry name" value="GP_PDE"/>
    <property type="match status" value="1"/>
</dbReference>